<sequence>MGVSGSGKSTVGALLAQALDVPFAEGDALHPAANIAKMSAGVALTDADRAPWLDRVATWLGQHLDGGVITCSALKRAYRDRLRVAAPSVLFAHPQTDRVELARRTAARRDHFMPPALLDSQLATLEPLATDEHGVTVDATAAPERIVEQLLAAMGFA</sequence>
<organism evidence="11 12">
    <name type="scientific">Nocardia bovistercoris</name>
    <dbReference type="NCBI Taxonomy" id="2785916"/>
    <lineage>
        <taxon>Bacteria</taxon>
        <taxon>Bacillati</taxon>
        <taxon>Actinomycetota</taxon>
        <taxon>Actinomycetes</taxon>
        <taxon>Mycobacteriales</taxon>
        <taxon>Nocardiaceae</taxon>
        <taxon>Nocardia</taxon>
    </lineage>
</organism>
<keyword evidence="8" id="KW-0311">Gluconate utilization</keyword>
<evidence type="ECO:0000256" key="5">
    <source>
        <dbReference type="ARBA" id="ARBA00022741"/>
    </source>
</evidence>
<dbReference type="Gene3D" id="3.40.50.300">
    <property type="entry name" value="P-loop containing nucleotide triphosphate hydrolases"/>
    <property type="match status" value="1"/>
</dbReference>
<evidence type="ECO:0000256" key="3">
    <source>
        <dbReference type="ARBA" id="ARBA00012054"/>
    </source>
</evidence>
<dbReference type="InterPro" id="IPR027417">
    <property type="entry name" value="P-loop_NTPase"/>
</dbReference>
<comment type="caution">
    <text evidence="11">The sequence shown here is derived from an EMBL/GenBank/DDBJ whole genome shotgun (WGS) entry which is preliminary data.</text>
</comment>
<dbReference type="InterPro" id="IPR006001">
    <property type="entry name" value="Therm_gnt_kin"/>
</dbReference>
<dbReference type="EC" id="2.7.1.12" evidence="3 10"/>
<dbReference type="FunFam" id="3.40.50.300:FF:000522">
    <property type="entry name" value="Gluconokinase"/>
    <property type="match status" value="1"/>
</dbReference>
<reference evidence="11" key="1">
    <citation type="submission" date="2020-11" db="EMBL/GenBank/DDBJ databases">
        <title>Nocardia NEAU-351.nov., a novel actinomycete isolated from the cow dung.</title>
        <authorList>
            <person name="Zhang X."/>
        </authorList>
    </citation>
    <scope>NUCLEOTIDE SEQUENCE</scope>
    <source>
        <strain evidence="11">NEAU-351</strain>
    </source>
</reference>
<dbReference type="NCBIfam" id="TIGR01313">
    <property type="entry name" value="therm_gnt_kin"/>
    <property type="match status" value="1"/>
</dbReference>
<dbReference type="SUPFAM" id="SSF52540">
    <property type="entry name" value="P-loop containing nucleoside triphosphate hydrolases"/>
    <property type="match status" value="1"/>
</dbReference>
<gene>
    <name evidence="11" type="ORF">IT779_09345</name>
</gene>
<evidence type="ECO:0000256" key="7">
    <source>
        <dbReference type="ARBA" id="ARBA00022840"/>
    </source>
</evidence>
<evidence type="ECO:0000256" key="6">
    <source>
        <dbReference type="ARBA" id="ARBA00022777"/>
    </source>
</evidence>
<evidence type="ECO:0000256" key="10">
    <source>
        <dbReference type="RuleBase" id="RU363066"/>
    </source>
</evidence>
<dbReference type="AlphaFoldDB" id="A0A931I7W3"/>
<dbReference type="CDD" id="cd02021">
    <property type="entry name" value="GntK"/>
    <property type="match status" value="1"/>
</dbReference>
<evidence type="ECO:0000256" key="1">
    <source>
        <dbReference type="ARBA" id="ARBA00004761"/>
    </source>
</evidence>
<dbReference type="GO" id="GO:0005737">
    <property type="term" value="C:cytoplasm"/>
    <property type="evidence" value="ECO:0007669"/>
    <property type="project" value="TreeGrafter"/>
</dbReference>
<evidence type="ECO:0000313" key="11">
    <source>
        <dbReference type="EMBL" id="MBH0776489.1"/>
    </source>
</evidence>
<dbReference type="Proteomes" id="UP000655751">
    <property type="component" value="Unassembled WGS sequence"/>
</dbReference>
<evidence type="ECO:0000313" key="12">
    <source>
        <dbReference type="Proteomes" id="UP000655751"/>
    </source>
</evidence>
<dbReference type="InterPro" id="IPR031322">
    <property type="entry name" value="Shikimate/glucono_kinase"/>
</dbReference>
<protein>
    <recommendedName>
        <fullName evidence="3 10">Gluconokinase</fullName>
        <ecNumber evidence="3 10">2.7.1.12</ecNumber>
    </recommendedName>
</protein>
<evidence type="ECO:0000256" key="4">
    <source>
        <dbReference type="ARBA" id="ARBA00022679"/>
    </source>
</evidence>
<evidence type="ECO:0000256" key="9">
    <source>
        <dbReference type="ARBA" id="ARBA00048090"/>
    </source>
</evidence>
<proteinExistence type="inferred from homology"/>
<keyword evidence="12" id="KW-1185">Reference proteome</keyword>
<dbReference type="PANTHER" id="PTHR43442:SF3">
    <property type="entry name" value="GLUCONOKINASE-RELATED"/>
    <property type="match status" value="1"/>
</dbReference>
<keyword evidence="4 10" id="KW-0808">Transferase</keyword>
<evidence type="ECO:0000256" key="8">
    <source>
        <dbReference type="ARBA" id="ARBA00023064"/>
    </source>
</evidence>
<dbReference type="Pfam" id="PF01202">
    <property type="entry name" value="SKI"/>
    <property type="match status" value="1"/>
</dbReference>
<evidence type="ECO:0000256" key="2">
    <source>
        <dbReference type="ARBA" id="ARBA00008420"/>
    </source>
</evidence>
<dbReference type="EMBL" id="JADMLG010000003">
    <property type="protein sequence ID" value="MBH0776489.1"/>
    <property type="molecule type" value="Genomic_DNA"/>
</dbReference>
<keyword evidence="7 10" id="KW-0067">ATP-binding</keyword>
<accession>A0A931I7W3</accession>
<dbReference type="GO" id="GO:0046316">
    <property type="term" value="F:gluconokinase activity"/>
    <property type="evidence" value="ECO:0007669"/>
    <property type="project" value="UniProtKB-EC"/>
</dbReference>
<name>A0A931I7W3_9NOCA</name>
<comment type="pathway">
    <text evidence="1">Carbohydrate acid metabolism.</text>
</comment>
<keyword evidence="6 10" id="KW-0418">Kinase</keyword>
<dbReference type="GO" id="GO:0005524">
    <property type="term" value="F:ATP binding"/>
    <property type="evidence" value="ECO:0007669"/>
    <property type="project" value="UniProtKB-KW"/>
</dbReference>
<dbReference type="GO" id="GO:0019521">
    <property type="term" value="P:D-gluconate metabolic process"/>
    <property type="evidence" value="ECO:0007669"/>
    <property type="project" value="UniProtKB-KW"/>
</dbReference>
<keyword evidence="5 10" id="KW-0547">Nucleotide-binding</keyword>
<comment type="similarity">
    <text evidence="2 10">Belongs to the gluconokinase GntK/GntV family.</text>
</comment>
<dbReference type="PANTHER" id="PTHR43442">
    <property type="entry name" value="GLUCONOKINASE-RELATED"/>
    <property type="match status" value="1"/>
</dbReference>
<comment type="catalytic activity">
    <reaction evidence="9 10">
        <text>D-gluconate + ATP = 6-phospho-D-gluconate + ADP + H(+)</text>
        <dbReference type="Rhea" id="RHEA:19433"/>
        <dbReference type="ChEBI" id="CHEBI:15378"/>
        <dbReference type="ChEBI" id="CHEBI:18391"/>
        <dbReference type="ChEBI" id="CHEBI:30616"/>
        <dbReference type="ChEBI" id="CHEBI:58759"/>
        <dbReference type="ChEBI" id="CHEBI:456216"/>
        <dbReference type="EC" id="2.7.1.12"/>
    </reaction>
</comment>